<name>A0ABY7AC31_9FIRM</name>
<dbReference type="Pfam" id="PF00583">
    <property type="entry name" value="Acetyltransf_1"/>
    <property type="match status" value="1"/>
</dbReference>
<evidence type="ECO:0000259" key="3">
    <source>
        <dbReference type="PROSITE" id="PS51186"/>
    </source>
</evidence>
<organism evidence="4 5">
    <name type="scientific">Lacrimispora xylanolytica</name>
    <dbReference type="NCBI Taxonomy" id="29375"/>
    <lineage>
        <taxon>Bacteria</taxon>
        <taxon>Bacillati</taxon>
        <taxon>Bacillota</taxon>
        <taxon>Clostridia</taxon>
        <taxon>Lachnospirales</taxon>
        <taxon>Lachnospiraceae</taxon>
        <taxon>Lacrimispora</taxon>
    </lineage>
</organism>
<dbReference type="Gene3D" id="3.40.630.30">
    <property type="match status" value="1"/>
</dbReference>
<keyword evidence="2" id="KW-0012">Acyltransferase</keyword>
<evidence type="ECO:0000256" key="2">
    <source>
        <dbReference type="ARBA" id="ARBA00023315"/>
    </source>
</evidence>
<evidence type="ECO:0000256" key="1">
    <source>
        <dbReference type="ARBA" id="ARBA00022679"/>
    </source>
</evidence>
<dbReference type="EMBL" id="CP113524">
    <property type="protein sequence ID" value="WAJ24131.1"/>
    <property type="molecule type" value="Genomic_DNA"/>
</dbReference>
<accession>A0ABY7AC31</accession>
<gene>
    <name evidence="4" type="ORF">OW255_00985</name>
</gene>
<dbReference type="InterPro" id="IPR000182">
    <property type="entry name" value="GNAT_dom"/>
</dbReference>
<keyword evidence="5" id="KW-1185">Reference proteome</keyword>
<dbReference type="CDD" id="cd04301">
    <property type="entry name" value="NAT_SF"/>
    <property type="match status" value="1"/>
</dbReference>
<dbReference type="Proteomes" id="UP001163115">
    <property type="component" value="Chromosome"/>
</dbReference>
<dbReference type="PANTHER" id="PTHR43072:SF51">
    <property type="entry name" value="ABC SUPERFAMILY TRANSPORT PROTEIN"/>
    <property type="match status" value="1"/>
</dbReference>
<dbReference type="PANTHER" id="PTHR43072">
    <property type="entry name" value="N-ACETYLTRANSFERASE"/>
    <property type="match status" value="1"/>
</dbReference>
<proteinExistence type="predicted"/>
<dbReference type="PIRSF" id="PIRSF037663">
    <property type="entry name" value="Acetyltransf_GNAT_prd"/>
    <property type="match status" value="1"/>
</dbReference>
<keyword evidence="1" id="KW-0808">Transferase</keyword>
<dbReference type="InterPro" id="IPR016181">
    <property type="entry name" value="Acyl_CoA_acyltransferase"/>
</dbReference>
<dbReference type="RefSeq" id="WP_268115348.1">
    <property type="nucleotide sequence ID" value="NZ_CP113524.1"/>
</dbReference>
<evidence type="ECO:0000313" key="4">
    <source>
        <dbReference type="EMBL" id="WAJ24131.1"/>
    </source>
</evidence>
<dbReference type="PROSITE" id="PS51186">
    <property type="entry name" value="GNAT"/>
    <property type="match status" value="1"/>
</dbReference>
<feature type="domain" description="N-acetyltransferase" evidence="3">
    <location>
        <begin position="2"/>
        <end position="144"/>
    </location>
</feature>
<dbReference type="InterPro" id="IPR017255">
    <property type="entry name" value="AcTrfase_GNAT_prd"/>
</dbReference>
<dbReference type="SUPFAM" id="SSF55729">
    <property type="entry name" value="Acyl-CoA N-acyltransferases (Nat)"/>
    <property type="match status" value="1"/>
</dbReference>
<sequence length="144" mass="16538">MYQIRLMKIEDYDLVNHLWCTTSGMGMRSLDDSREGINQFLLRNPYTCFVAEYEGDLAGVILCGHDGRRGYIYHTAVKENYRKKGIGSALVNRVLEALKQQNINKAALVVYSTNELGNQFWEGLGFETRDDLTYRNTSLNQDNN</sequence>
<evidence type="ECO:0000313" key="5">
    <source>
        <dbReference type="Proteomes" id="UP001163115"/>
    </source>
</evidence>
<reference evidence="4" key="1">
    <citation type="submission" date="2022-11" db="EMBL/GenBank/DDBJ databases">
        <title>Lacrimispora xylanolytica sy1, complete genome.</title>
        <authorList>
            <person name="Choi S."/>
        </authorList>
    </citation>
    <scope>NUCLEOTIDE SEQUENCE</scope>
    <source>
        <strain evidence="4">Sy1</strain>
    </source>
</reference>
<protein>
    <submittedName>
        <fullName evidence="4">GNAT family N-acetyltransferase</fullName>
    </submittedName>
</protein>